<dbReference type="OMA" id="CENCFYM"/>
<dbReference type="GeneID" id="113391909"/>
<name>A0A8B8HG65_VANTA</name>
<evidence type="ECO:0000256" key="1">
    <source>
        <dbReference type="SAM" id="MobiDB-lite"/>
    </source>
</evidence>
<gene>
    <name evidence="3" type="primary">LOC113391909</name>
</gene>
<evidence type="ECO:0000313" key="2">
    <source>
        <dbReference type="Proteomes" id="UP001652626"/>
    </source>
</evidence>
<dbReference type="OrthoDB" id="7410488at2759"/>
<reference evidence="3" key="1">
    <citation type="submission" date="2025-08" db="UniProtKB">
        <authorList>
            <consortium name="RefSeq"/>
        </authorList>
    </citation>
    <scope>IDENTIFICATION</scope>
    <source>
        <tissue evidence="3">Whole body</tissue>
    </source>
</reference>
<organism evidence="2 3">
    <name type="scientific">Vanessa tameamea</name>
    <name type="common">Kamehameha butterfly</name>
    <dbReference type="NCBI Taxonomy" id="334116"/>
    <lineage>
        <taxon>Eukaryota</taxon>
        <taxon>Metazoa</taxon>
        <taxon>Ecdysozoa</taxon>
        <taxon>Arthropoda</taxon>
        <taxon>Hexapoda</taxon>
        <taxon>Insecta</taxon>
        <taxon>Pterygota</taxon>
        <taxon>Neoptera</taxon>
        <taxon>Endopterygota</taxon>
        <taxon>Lepidoptera</taxon>
        <taxon>Glossata</taxon>
        <taxon>Ditrysia</taxon>
        <taxon>Papilionoidea</taxon>
        <taxon>Nymphalidae</taxon>
        <taxon>Nymphalinae</taxon>
        <taxon>Vanessa</taxon>
    </lineage>
</organism>
<proteinExistence type="predicted"/>
<accession>A0A8B8HG65</accession>
<feature type="region of interest" description="Disordered" evidence="1">
    <location>
        <begin position="274"/>
        <end position="297"/>
    </location>
</feature>
<dbReference type="Proteomes" id="UP001652626">
    <property type="component" value="Chromosome 28"/>
</dbReference>
<sequence>MISSPNYKSVEINITTYKYNIAKNMTEDRFDRRFSKNKQNRYICSVCLNRKRSNEDYKNIESNNRRSCPICQEGRDYDFETSCADQNAHKDINNIHQTNETLGNDIEKRGKNIQTSQPDITQGMSLLNEVLNVFQSKKQLDNKDKSYKTIILKDASVSTEENKKDGPKLSLSKIFYCSIEETSQMYNKFVIINCQPETTKTSQFSIDLINRKSSSIPQMKLEELKKSLKEKTKSKDAIEEVNRMFASVRKYEITQNLDIPNRPMVRNGPRVLPVVKTPTEDKGTKGDSPKNSRNCQTNYKMSSGDSYEYCHTNERCENCFYMKCHYQHRSKSGAACPNCRKECDHSK</sequence>
<dbReference type="RefSeq" id="XP_026483824.2">
    <property type="nucleotide sequence ID" value="XM_026628039.2"/>
</dbReference>
<keyword evidence="2" id="KW-1185">Reference proteome</keyword>
<feature type="compositionally biased region" description="Basic and acidic residues" evidence="1">
    <location>
        <begin position="278"/>
        <end position="290"/>
    </location>
</feature>
<evidence type="ECO:0000313" key="3">
    <source>
        <dbReference type="RefSeq" id="XP_026483824.2"/>
    </source>
</evidence>
<dbReference type="AlphaFoldDB" id="A0A8B8HG65"/>
<protein>
    <submittedName>
        <fullName evidence="3">Uncharacterized protein LOC113391909</fullName>
    </submittedName>
</protein>